<dbReference type="AlphaFoldDB" id="A0A2U3LIR7"/>
<reference evidence="2" key="1">
    <citation type="submission" date="2018-02" db="EMBL/GenBank/DDBJ databases">
        <authorList>
            <person name="Hausmann B."/>
        </authorList>
    </citation>
    <scope>NUCLEOTIDE SEQUENCE [LARGE SCALE GENOMIC DNA]</scope>
    <source>
        <strain evidence="2">Peat soil MAG SbF1</strain>
    </source>
</reference>
<organism evidence="1 2">
    <name type="scientific">Candidatus Desulfosporosinus infrequens</name>
    <dbReference type="NCBI Taxonomy" id="2043169"/>
    <lineage>
        <taxon>Bacteria</taxon>
        <taxon>Bacillati</taxon>
        <taxon>Bacillota</taxon>
        <taxon>Clostridia</taxon>
        <taxon>Eubacteriales</taxon>
        <taxon>Desulfitobacteriaceae</taxon>
        <taxon>Desulfosporosinus</taxon>
    </lineage>
</organism>
<evidence type="ECO:0000313" key="2">
    <source>
        <dbReference type="Proteomes" id="UP000238916"/>
    </source>
</evidence>
<proteinExistence type="predicted"/>
<accession>A0A2U3LIR7</accession>
<name>A0A2U3LIR7_9FIRM</name>
<sequence length="42" mass="5015">MLVICISLTNMPLINKFNYRAEKALKNSVHYRDYNEKTEHLC</sequence>
<dbReference type="EMBL" id="OMOF01000488">
    <property type="protein sequence ID" value="SPF51847.1"/>
    <property type="molecule type" value="Genomic_DNA"/>
</dbReference>
<evidence type="ECO:0000313" key="1">
    <source>
        <dbReference type="EMBL" id="SPF51847.1"/>
    </source>
</evidence>
<protein>
    <submittedName>
        <fullName evidence="1">Uncharacterized protein</fullName>
    </submittedName>
</protein>
<gene>
    <name evidence="1" type="ORF">SBF1_5380005</name>
</gene>
<dbReference type="Proteomes" id="UP000238916">
    <property type="component" value="Unassembled WGS sequence"/>
</dbReference>